<dbReference type="EMBL" id="CAJOBS010018981">
    <property type="protein sequence ID" value="CAF4965444.1"/>
    <property type="molecule type" value="Genomic_DNA"/>
</dbReference>
<comment type="caution">
    <text evidence="1">The sequence shown here is derived from an EMBL/GenBank/DDBJ whole genome shotgun (WGS) entry which is preliminary data.</text>
</comment>
<organism evidence="1 2">
    <name type="scientific">Rotaria socialis</name>
    <dbReference type="NCBI Taxonomy" id="392032"/>
    <lineage>
        <taxon>Eukaryota</taxon>
        <taxon>Metazoa</taxon>
        <taxon>Spiralia</taxon>
        <taxon>Gnathifera</taxon>
        <taxon>Rotifera</taxon>
        <taxon>Eurotatoria</taxon>
        <taxon>Bdelloidea</taxon>
        <taxon>Philodinida</taxon>
        <taxon>Philodinidae</taxon>
        <taxon>Rotaria</taxon>
    </lineage>
</organism>
<protein>
    <submittedName>
        <fullName evidence="1">Uncharacterized protein</fullName>
    </submittedName>
</protein>
<accession>A0A821YR52</accession>
<feature type="non-terminal residue" evidence="1">
    <location>
        <position position="1"/>
    </location>
</feature>
<dbReference type="AlphaFoldDB" id="A0A821YR52"/>
<proteinExistence type="predicted"/>
<evidence type="ECO:0000313" key="1">
    <source>
        <dbReference type="EMBL" id="CAF4965444.1"/>
    </source>
</evidence>
<feature type="non-terminal residue" evidence="1">
    <location>
        <position position="94"/>
    </location>
</feature>
<reference evidence="1" key="1">
    <citation type="submission" date="2021-02" db="EMBL/GenBank/DDBJ databases">
        <authorList>
            <person name="Nowell W R."/>
        </authorList>
    </citation>
    <scope>NUCLEOTIDE SEQUENCE</scope>
</reference>
<name>A0A821YR52_9BILA</name>
<evidence type="ECO:0000313" key="2">
    <source>
        <dbReference type="Proteomes" id="UP000663838"/>
    </source>
</evidence>
<gene>
    <name evidence="1" type="ORF">TOA249_LOCUS34382</name>
</gene>
<dbReference type="Proteomes" id="UP000663838">
    <property type="component" value="Unassembled WGS sequence"/>
</dbReference>
<sequence length="94" mass="10578">LKRQLEESPSRIVIVMAAGNVTTRIIRQSLEVGEVMAPSFLWILTVSNSLADIPNDQNVNQLVGMLMLRQVSPQAFNQLTETNLLNESLNIWEE</sequence>